<proteinExistence type="predicted"/>
<protein>
    <submittedName>
        <fullName evidence="2">Uncharacterized protein</fullName>
    </submittedName>
</protein>
<dbReference type="AlphaFoldDB" id="A0A109BA62"/>
<organism evidence="2 3">
    <name type="scientific">Hyphomicrobium sulfonivorans</name>
    <dbReference type="NCBI Taxonomy" id="121290"/>
    <lineage>
        <taxon>Bacteria</taxon>
        <taxon>Pseudomonadati</taxon>
        <taxon>Pseudomonadota</taxon>
        <taxon>Alphaproteobacteria</taxon>
        <taxon>Hyphomicrobiales</taxon>
        <taxon>Hyphomicrobiaceae</taxon>
        <taxon>Hyphomicrobium</taxon>
    </lineage>
</organism>
<comment type="caution">
    <text evidence="2">The sequence shown here is derived from an EMBL/GenBank/DDBJ whole genome shotgun (WGS) entry which is preliminary data.</text>
</comment>
<reference evidence="2 3" key="1">
    <citation type="submission" date="2015-10" db="EMBL/GenBank/DDBJ databases">
        <title>Transcriptomic analysis of a linuron degrading triple-species bacterial consortium.</title>
        <authorList>
            <person name="Albers P."/>
        </authorList>
    </citation>
    <scope>NUCLEOTIDE SEQUENCE [LARGE SCALE GENOMIC DNA]</scope>
    <source>
        <strain evidence="2 3">WDL6</strain>
    </source>
</reference>
<keyword evidence="3" id="KW-1185">Reference proteome</keyword>
<dbReference type="EMBL" id="LMTR01000083">
    <property type="protein sequence ID" value="KWT64986.1"/>
    <property type="molecule type" value="Genomic_DNA"/>
</dbReference>
<evidence type="ECO:0000313" key="3">
    <source>
        <dbReference type="Proteomes" id="UP000059074"/>
    </source>
</evidence>
<sequence>MTNVISAGAQQDISAMTREQVEQAIREMERLRDASRLADELDEQRRNANDYHRLWRELRPYVQARRLATD</sequence>
<gene>
    <name evidence="2" type="ORF">APY04_3074</name>
</gene>
<dbReference type="STRING" id="121290.APY04_3074"/>
<accession>A0A109BA62</accession>
<feature type="coiled-coil region" evidence="1">
    <location>
        <begin position="14"/>
        <end position="54"/>
    </location>
</feature>
<evidence type="ECO:0000313" key="2">
    <source>
        <dbReference type="EMBL" id="KWT64986.1"/>
    </source>
</evidence>
<dbReference type="Proteomes" id="UP000059074">
    <property type="component" value="Unassembled WGS sequence"/>
</dbReference>
<evidence type="ECO:0000256" key="1">
    <source>
        <dbReference type="SAM" id="Coils"/>
    </source>
</evidence>
<name>A0A109BA62_HYPSL</name>
<dbReference type="PATRIC" id="fig|121290.4.peg.2141"/>
<keyword evidence="1" id="KW-0175">Coiled coil</keyword>